<dbReference type="EMBL" id="PSNY01000015">
    <property type="protein sequence ID" value="PPE69058.1"/>
    <property type="molecule type" value="Genomic_DNA"/>
</dbReference>
<evidence type="ECO:0000313" key="2">
    <source>
        <dbReference type="Proteomes" id="UP000239406"/>
    </source>
</evidence>
<sequence length="73" mass="8263">MARAASSVPSPCVSVCRMNEATGWCEGCMRTLDEIAAWSTMSDAEKWQVWKQLPRRRERCQAAAPTTDPRHRP</sequence>
<proteinExistence type="predicted"/>
<dbReference type="RefSeq" id="WP_104358234.1">
    <property type="nucleotide sequence ID" value="NZ_CALFFA010000006.1"/>
</dbReference>
<keyword evidence="2" id="KW-1185">Reference proteome</keyword>
<dbReference type="Pfam" id="PF06945">
    <property type="entry name" value="DUF1289"/>
    <property type="match status" value="1"/>
</dbReference>
<dbReference type="Proteomes" id="UP000239406">
    <property type="component" value="Unassembled WGS sequence"/>
</dbReference>
<gene>
    <name evidence="1" type="ORF">C1702_13470</name>
</gene>
<evidence type="ECO:0000313" key="1">
    <source>
        <dbReference type="EMBL" id="PPE69058.1"/>
    </source>
</evidence>
<dbReference type="InterPro" id="IPR010710">
    <property type="entry name" value="DUF1289"/>
</dbReference>
<protein>
    <submittedName>
        <fullName evidence="1">DUF1289 domain-containing protein</fullName>
    </submittedName>
</protein>
<name>A0A2S5T2E5_9BURK</name>
<dbReference type="AlphaFoldDB" id="A0A2S5T2E5"/>
<reference evidence="1 2" key="1">
    <citation type="submission" date="2018-02" db="EMBL/GenBank/DDBJ databases">
        <title>Reclassifiation of [Polyangium] brachysporum DSM 7029 as Guopingzhaonella breviflexa gen. nov., sp. nov., a member of the family Comamonadaceae.</title>
        <authorList>
            <person name="Tang B."/>
        </authorList>
    </citation>
    <scope>NUCLEOTIDE SEQUENCE [LARGE SCALE GENOMIC DNA]</scope>
    <source>
        <strain evidence="1 2">DSM 15344</strain>
    </source>
</reference>
<organism evidence="1 2">
    <name type="scientific">Caldimonas thermodepolymerans</name>
    <dbReference type="NCBI Taxonomy" id="215580"/>
    <lineage>
        <taxon>Bacteria</taxon>
        <taxon>Pseudomonadati</taxon>
        <taxon>Pseudomonadota</taxon>
        <taxon>Betaproteobacteria</taxon>
        <taxon>Burkholderiales</taxon>
        <taxon>Sphaerotilaceae</taxon>
        <taxon>Caldimonas</taxon>
    </lineage>
</organism>
<dbReference type="PANTHER" id="PTHR35175">
    <property type="entry name" value="DUF1289 DOMAIN-CONTAINING PROTEIN"/>
    <property type="match status" value="1"/>
</dbReference>
<dbReference type="PANTHER" id="PTHR35175:SF2">
    <property type="entry name" value="DUF1289 DOMAIN-CONTAINING PROTEIN"/>
    <property type="match status" value="1"/>
</dbReference>
<accession>A0A2S5T2E5</accession>
<comment type="caution">
    <text evidence="1">The sequence shown here is derived from an EMBL/GenBank/DDBJ whole genome shotgun (WGS) entry which is preliminary data.</text>
</comment>